<accession>A0ABP3GZF1</accession>
<sequence>MLTAAATGLVSSVVTAPVAGAAPTAGAPAAEAPAGGITWSPCPDDDPVLGGLLQGLECGSLKVPLDYRRPHGRQITLALTRAEHTAPDAQYQGIVLLNRGQWPGGIGRDLPTRFARGTTGLPTAIGSTYDWIGFDPRGVGASEPMVTCDPGYIYPGRAQADPVPRTAADEQEWLGKARAYAQSCGDRYGDALTYLGTKDSARDMDMIRRALGQERLNYLGYDYGTYLGSVYASMFPNRVRRMILDTVARPSSVWYEAGLDQNAASEKRARLFFAWIAKYDAVYHLGTTEAEVEDNYFEGRISVREAPIDGKIGPAEYDDIFSVDVYRNYSWPYHAKVLADWVLRQDPAGLRAGFSEPGYPHQNLQAMYNAVQCRDAAWPRDWKRWHNDYSRQYRAGDTFATWRNAWTNAPCAFWPVPADKPQKVGGPDVNVLLVQPENDPVHGVAGAYETHRLFPNSRLILERGGDNVDAALSANDDVCLNDHVSAYLKDGTRPAARKGIDAVCQANPEPAPAAPALSAARPDLP</sequence>
<dbReference type="Proteomes" id="UP001501822">
    <property type="component" value="Unassembled WGS sequence"/>
</dbReference>
<evidence type="ECO:0000256" key="1">
    <source>
        <dbReference type="ARBA" id="ARBA00010088"/>
    </source>
</evidence>
<evidence type="ECO:0000313" key="7">
    <source>
        <dbReference type="EMBL" id="GAA0358239.1"/>
    </source>
</evidence>
<evidence type="ECO:0000256" key="3">
    <source>
        <dbReference type="ARBA" id="ARBA00022801"/>
    </source>
</evidence>
<dbReference type="InterPro" id="IPR000073">
    <property type="entry name" value="AB_hydrolase_1"/>
</dbReference>
<feature type="signal peptide" evidence="4">
    <location>
        <begin position="1"/>
        <end position="21"/>
    </location>
</feature>
<dbReference type="PANTHER" id="PTHR43248">
    <property type="entry name" value="2-SUCCINYL-6-HYDROXY-2,4-CYCLOHEXADIENE-1-CARBOXYLATE SYNTHASE"/>
    <property type="match status" value="1"/>
</dbReference>
<dbReference type="InterPro" id="IPR013595">
    <property type="entry name" value="Pept_S33_TAP-like_C"/>
</dbReference>
<dbReference type="InterPro" id="IPR051601">
    <property type="entry name" value="Serine_prot/Carboxylest_S33"/>
</dbReference>
<dbReference type="GO" id="GO:0016787">
    <property type="term" value="F:hydrolase activity"/>
    <property type="evidence" value="ECO:0007669"/>
    <property type="project" value="UniProtKB-KW"/>
</dbReference>
<name>A0ABP3GZF1_9ACTN</name>
<protein>
    <submittedName>
        <fullName evidence="7">Alpha/beta hydrolase</fullName>
    </submittedName>
</protein>
<keyword evidence="3 7" id="KW-0378">Hydrolase</keyword>
<keyword evidence="2 4" id="KW-0732">Signal</keyword>
<evidence type="ECO:0000259" key="5">
    <source>
        <dbReference type="Pfam" id="PF00561"/>
    </source>
</evidence>
<evidence type="ECO:0000256" key="4">
    <source>
        <dbReference type="SAM" id="SignalP"/>
    </source>
</evidence>
<gene>
    <name evidence="7" type="ORF">GCM10010151_54880</name>
</gene>
<dbReference type="EMBL" id="BAAABM010000053">
    <property type="protein sequence ID" value="GAA0358239.1"/>
    <property type="molecule type" value="Genomic_DNA"/>
</dbReference>
<evidence type="ECO:0000313" key="8">
    <source>
        <dbReference type="Proteomes" id="UP001501822"/>
    </source>
</evidence>
<dbReference type="InterPro" id="IPR029058">
    <property type="entry name" value="AB_hydrolase_fold"/>
</dbReference>
<dbReference type="Gene3D" id="3.40.50.1820">
    <property type="entry name" value="alpha/beta hydrolase"/>
    <property type="match status" value="1"/>
</dbReference>
<evidence type="ECO:0000256" key="2">
    <source>
        <dbReference type="ARBA" id="ARBA00022729"/>
    </source>
</evidence>
<feature type="domain" description="AB hydrolase-1" evidence="5">
    <location>
        <begin position="128"/>
        <end position="275"/>
    </location>
</feature>
<comment type="similarity">
    <text evidence="1">Belongs to the peptidase S33 family.</text>
</comment>
<feature type="chain" id="PRO_5047082909" evidence="4">
    <location>
        <begin position="22"/>
        <end position="525"/>
    </location>
</feature>
<dbReference type="SUPFAM" id="SSF53474">
    <property type="entry name" value="alpha/beta-Hydrolases"/>
    <property type="match status" value="1"/>
</dbReference>
<comment type="caution">
    <text evidence="7">The sequence shown here is derived from an EMBL/GenBank/DDBJ whole genome shotgun (WGS) entry which is preliminary data.</text>
</comment>
<evidence type="ECO:0000259" key="6">
    <source>
        <dbReference type="Pfam" id="PF08386"/>
    </source>
</evidence>
<feature type="domain" description="Peptidase S33 tripeptidyl aminopeptidase-like C-terminal" evidence="6">
    <location>
        <begin position="402"/>
        <end position="496"/>
    </location>
</feature>
<dbReference type="Pfam" id="PF00561">
    <property type="entry name" value="Abhydrolase_1"/>
    <property type="match status" value="1"/>
</dbReference>
<keyword evidence="8" id="KW-1185">Reference proteome</keyword>
<reference evidence="8" key="1">
    <citation type="journal article" date="2019" name="Int. J. Syst. Evol. Microbiol.">
        <title>The Global Catalogue of Microorganisms (GCM) 10K type strain sequencing project: providing services to taxonomists for standard genome sequencing and annotation.</title>
        <authorList>
            <consortium name="The Broad Institute Genomics Platform"/>
            <consortium name="The Broad Institute Genome Sequencing Center for Infectious Disease"/>
            <person name="Wu L."/>
            <person name="Ma J."/>
        </authorList>
    </citation>
    <scope>NUCLEOTIDE SEQUENCE [LARGE SCALE GENOMIC DNA]</scope>
    <source>
        <strain evidence="8">JCM 3146</strain>
    </source>
</reference>
<organism evidence="7 8">
    <name type="scientific">Actinoallomurus spadix</name>
    <dbReference type="NCBI Taxonomy" id="79912"/>
    <lineage>
        <taxon>Bacteria</taxon>
        <taxon>Bacillati</taxon>
        <taxon>Actinomycetota</taxon>
        <taxon>Actinomycetes</taxon>
        <taxon>Streptosporangiales</taxon>
        <taxon>Thermomonosporaceae</taxon>
        <taxon>Actinoallomurus</taxon>
    </lineage>
</organism>
<dbReference type="Pfam" id="PF08386">
    <property type="entry name" value="Abhydrolase_4"/>
    <property type="match status" value="1"/>
</dbReference>
<dbReference type="PANTHER" id="PTHR43248:SF29">
    <property type="entry name" value="TRIPEPTIDYL AMINOPEPTIDASE"/>
    <property type="match status" value="1"/>
</dbReference>
<proteinExistence type="inferred from homology"/>